<dbReference type="InterPro" id="IPR036291">
    <property type="entry name" value="NAD(P)-bd_dom_sf"/>
</dbReference>
<evidence type="ECO:0000313" key="6">
    <source>
        <dbReference type="EMBL" id="HFX13265.1"/>
    </source>
</evidence>
<dbReference type="SMART" id="SM00829">
    <property type="entry name" value="PKS_ER"/>
    <property type="match status" value="1"/>
</dbReference>
<organism evidence="6">
    <name type="scientific">Dictyoglomus thermophilum</name>
    <dbReference type="NCBI Taxonomy" id="14"/>
    <lineage>
        <taxon>Bacteria</taxon>
        <taxon>Pseudomonadati</taxon>
        <taxon>Dictyoglomota</taxon>
        <taxon>Dictyoglomia</taxon>
        <taxon>Dictyoglomales</taxon>
        <taxon>Dictyoglomaceae</taxon>
        <taxon>Dictyoglomus</taxon>
    </lineage>
</organism>
<protein>
    <recommendedName>
        <fullName evidence="5">Enoyl reductase (ER) domain-containing protein</fullName>
    </recommendedName>
</protein>
<dbReference type="InterPro" id="IPR050129">
    <property type="entry name" value="Zn_alcohol_dh"/>
</dbReference>
<keyword evidence="1 4" id="KW-0479">Metal-binding</keyword>
<comment type="caution">
    <text evidence="6">The sequence shown here is derived from an EMBL/GenBank/DDBJ whole genome shotgun (WGS) entry which is preliminary data.</text>
</comment>
<evidence type="ECO:0000256" key="4">
    <source>
        <dbReference type="RuleBase" id="RU361277"/>
    </source>
</evidence>
<dbReference type="InterPro" id="IPR002328">
    <property type="entry name" value="ADH_Zn_CS"/>
</dbReference>
<dbReference type="SUPFAM" id="SSF50129">
    <property type="entry name" value="GroES-like"/>
    <property type="match status" value="1"/>
</dbReference>
<dbReference type="Pfam" id="PF00107">
    <property type="entry name" value="ADH_zinc_N"/>
    <property type="match status" value="1"/>
</dbReference>
<evidence type="ECO:0000256" key="1">
    <source>
        <dbReference type="ARBA" id="ARBA00022723"/>
    </source>
</evidence>
<accession>A0A7C3RW17</accession>
<dbReference type="InterPro" id="IPR013149">
    <property type="entry name" value="ADH-like_C"/>
</dbReference>
<evidence type="ECO:0000256" key="2">
    <source>
        <dbReference type="ARBA" id="ARBA00022833"/>
    </source>
</evidence>
<dbReference type="EMBL" id="DTIN01000013">
    <property type="protein sequence ID" value="HFX13265.1"/>
    <property type="molecule type" value="Genomic_DNA"/>
</dbReference>
<dbReference type="InterPro" id="IPR011032">
    <property type="entry name" value="GroES-like_sf"/>
</dbReference>
<dbReference type="AlphaFoldDB" id="A0A7C3RW17"/>
<gene>
    <name evidence="6" type="ORF">ENW00_03775</name>
</gene>
<dbReference type="Gene3D" id="3.40.50.720">
    <property type="entry name" value="NAD(P)-binding Rossmann-like Domain"/>
    <property type="match status" value="1"/>
</dbReference>
<keyword evidence="3" id="KW-0560">Oxidoreductase</keyword>
<dbReference type="Gene3D" id="3.90.180.10">
    <property type="entry name" value="Medium-chain alcohol dehydrogenases, catalytic domain"/>
    <property type="match status" value="2"/>
</dbReference>
<feature type="domain" description="Enoyl reductase (ER)" evidence="5">
    <location>
        <begin position="7"/>
        <end position="317"/>
    </location>
</feature>
<dbReference type="Pfam" id="PF08240">
    <property type="entry name" value="ADH_N"/>
    <property type="match status" value="1"/>
</dbReference>
<keyword evidence="2 4" id="KW-0862">Zinc</keyword>
<dbReference type="InterPro" id="IPR020843">
    <property type="entry name" value="ER"/>
</dbReference>
<name>A0A7C3RW17_DICTH</name>
<dbReference type="GO" id="GO:0016616">
    <property type="term" value="F:oxidoreductase activity, acting on the CH-OH group of donors, NAD or NADP as acceptor"/>
    <property type="evidence" value="ECO:0007669"/>
    <property type="project" value="UniProtKB-ARBA"/>
</dbReference>
<dbReference type="PANTHER" id="PTHR43401:SF2">
    <property type="entry name" value="L-THREONINE 3-DEHYDROGENASE"/>
    <property type="match status" value="1"/>
</dbReference>
<comment type="cofactor">
    <cofactor evidence="4">
        <name>Zn(2+)</name>
        <dbReference type="ChEBI" id="CHEBI:29105"/>
    </cofactor>
</comment>
<dbReference type="GO" id="GO:0008270">
    <property type="term" value="F:zinc ion binding"/>
    <property type="evidence" value="ECO:0007669"/>
    <property type="project" value="InterPro"/>
</dbReference>
<proteinExistence type="inferred from homology"/>
<comment type="similarity">
    <text evidence="4">Belongs to the zinc-containing alcohol dehydrogenase family.</text>
</comment>
<dbReference type="PROSITE" id="PS00059">
    <property type="entry name" value="ADH_ZINC"/>
    <property type="match status" value="1"/>
</dbReference>
<evidence type="ECO:0000256" key="3">
    <source>
        <dbReference type="ARBA" id="ARBA00023002"/>
    </source>
</evidence>
<dbReference type="SUPFAM" id="SSF51735">
    <property type="entry name" value="NAD(P)-binding Rossmann-fold domains"/>
    <property type="match status" value="1"/>
</dbReference>
<reference evidence="6" key="1">
    <citation type="journal article" date="2020" name="mSystems">
        <title>Genome- and Community-Level Interaction Insights into Carbon Utilization and Element Cycling Functions of Hydrothermarchaeota in Hydrothermal Sediment.</title>
        <authorList>
            <person name="Zhou Z."/>
            <person name="Liu Y."/>
            <person name="Xu W."/>
            <person name="Pan J."/>
            <person name="Luo Z.H."/>
            <person name="Li M."/>
        </authorList>
    </citation>
    <scope>NUCLEOTIDE SEQUENCE [LARGE SCALE GENOMIC DNA]</scope>
    <source>
        <strain evidence="6">SpSt-81</strain>
    </source>
</reference>
<dbReference type="InterPro" id="IPR013154">
    <property type="entry name" value="ADH-like_N"/>
</dbReference>
<evidence type="ECO:0000259" key="5">
    <source>
        <dbReference type="SMART" id="SM00829"/>
    </source>
</evidence>
<dbReference type="PANTHER" id="PTHR43401">
    <property type="entry name" value="L-THREONINE 3-DEHYDROGENASE"/>
    <property type="match status" value="1"/>
</dbReference>
<sequence length="320" mass="35885">MKTKRAFLIEPRKFEIDYVDVEPKRNEVLVKVVSCGLCNWELNHWHGRLGTFPQSLGHEWAGIVVDVGPDVKNLKPGDKVTALPDDLSGFSQYTVVSEKNCIKLPDNIDIKYALGEPLKCIITVLRAARPEVGDYGIVVGCGFMGLLCIQALKGNTLSELIAIDIDKKKLDMALEFGATKIINARKENVVEKIQDITKGHMADFVIEGTGNPNVLNICQRYLKTGRGRLILMSSHETECDKFDFREAIKRSIEIIVAHPSYSLDPYDDLRRAVNLLEKGTFNIERLVTHEFSLDSIQEAFEALENKPKGYIKGLVVINEV</sequence>